<dbReference type="Pfam" id="PF20419">
    <property type="entry name" value="DUF6701"/>
    <property type="match status" value="1"/>
</dbReference>
<sequence>MRKHGLRVGMVLALLLCLPMAAMAKPHTLIDLDPHPSEKLKVVINEINVDEGYVELFFKETLTDSSGWQLQWATNGSKMTPKQLDCSNNSCRANSFKVITGFSFHPNHIEVLLTAPASPSWSNNEVVHYVRSSNNANSIKNKQIWSVESEVGTDVFKNGSLSDICAKPDGSVQDPDWGACLPSKGTSNDGGIVPEPPYIRFGNVDLSSGSATITFDGYGGSEAPLLFLMPPIDRNNLGSQPPASVRVSSINTSGATITGWRPDGGNDSGIDSVDYLVVSQGTQTFYDQGGDPLVVLEAGAIETCDYKGKESSGTLWSPCDGDDSDWVEFSHDFGGQLAVLAELQSYRNLDWRAPFYTARAELAYTSGVSLGLEGSEVSNLFRHNETLAWLAVEGSGVVEINGELLRVEAGNHLTNYKFNNSNETTTQTLAVQCGNQSNVKFSTAFPAPPYFYSNKRTRNGGDGGWARTCHVNKKRFNVAVDEDQQADNERNHMGEYFSYLAIEAPSVAPPTTVRLRHPDTAINCVGAQVVVELCSDANCTSFDTGAELVVTFTSDVAGQWKNSRTGQIGSTLSVRHNDILTLWQPLETTVTLGVSSHPYRCLSDNGDADCQVGYRLSGLLLTPDTAEMTSCYTGHRLQVAVVETDTNSPQQCIAGASGTETVNLSFAYEQPLSPEVQASLFVDGQTLSAAVQQPLTMDFRVDGIDSVPMRYLEAGKLKLLASMTRGEGDGQVTLTGEASFDWLPAGFHIRADNDQCDSNFTGCKPYRKAGQSLQVEVSAHCWVANDDGSYANNPVTRNFRHDGIKIKPELVAPANNNASDSSDDADATAEVTAGGSGSADKILDEVGVFRYVLDGGVSYLGGQIDAANYSSRNIGRITPAYLSAETSNTQLEGYCGDFSYLGQPIAFSHAPVLTVVAKGTGNKVTNNFDSEFWNLGNPLSSLSYATSVAGLGLQDTGLPALERDSGDFDGSREFVLSKEWLRFSRPVAAMAPVNYHVAAAPNLQMSIDEDAFTISADKVCLGQWGSCEGTSFGTDVAGQRQNYVLAPQLRYGRAVLASAYGSENQTLTLPLMVEYYNGANFSANILDSGFYADGRAYVAASPASSGRVSLSGSLDPLPATSGNGYVNQGEFAALQVIGTGVVTPTPLTLEYHLESPFVAQGLCSFPGQGSEAPTWLQWYWESATTLSNPKASVTLGRFRGHDKVIYRREIF</sequence>
<organism evidence="4 5">
    <name type="scientific">Ferrimonas sediminum</name>
    <dbReference type="NCBI Taxonomy" id="718193"/>
    <lineage>
        <taxon>Bacteria</taxon>
        <taxon>Pseudomonadati</taxon>
        <taxon>Pseudomonadota</taxon>
        <taxon>Gammaproteobacteria</taxon>
        <taxon>Alteromonadales</taxon>
        <taxon>Ferrimonadaceae</taxon>
        <taxon>Ferrimonas</taxon>
    </lineage>
</organism>
<accession>A0A1G8K970</accession>
<dbReference type="RefSeq" id="WP_143026529.1">
    <property type="nucleotide sequence ID" value="NZ_FNEM01000001.1"/>
</dbReference>
<dbReference type="InterPro" id="IPR046524">
    <property type="entry name" value="DUF6701"/>
</dbReference>
<evidence type="ECO:0000313" key="4">
    <source>
        <dbReference type="EMBL" id="SDI40026.1"/>
    </source>
</evidence>
<evidence type="ECO:0000259" key="3">
    <source>
        <dbReference type="Pfam" id="PF20419"/>
    </source>
</evidence>
<feature type="chain" id="PRO_5011597662" evidence="2">
    <location>
        <begin position="25"/>
        <end position="1211"/>
    </location>
</feature>
<dbReference type="EMBL" id="FNEM01000001">
    <property type="protein sequence ID" value="SDI40026.1"/>
    <property type="molecule type" value="Genomic_DNA"/>
</dbReference>
<evidence type="ECO:0000256" key="2">
    <source>
        <dbReference type="SAM" id="SignalP"/>
    </source>
</evidence>
<protein>
    <submittedName>
        <fullName evidence="4">MSHA biogenesis protein MshQ</fullName>
    </submittedName>
</protein>
<keyword evidence="5" id="KW-1185">Reference proteome</keyword>
<dbReference type="Proteomes" id="UP000199527">
    <property type="component" value="Unassembled WGS sequence"/>
</dbReference>
<feature type="domain" description="DUF6701" evidence="3">
    <location>
        <begin position="598"/>
        <end position="1210"/>
    </location>
</feature>
<feature type="signal peptide" evidence="2">
    <location>
        <begin position="1"/>
        <end position="24"/>
    </location>
</feature>
<evidence type="ECO:0000313" key="5">
    <source>
        <dbReference type="Proteomes" id="UP000199527"/>
    </source>
</evidence>
<reference evidence="5" key="1">
    <citation type="submission" date="2016-10" db="EMBL/GenBank/DDBJ databases">
        <authorList>
            <person name="Varghese N."/>
            <person name="Submissions S."/>
        </authorList>
    </citation>
    <scope>NUCLEOTIDE SEQUENCE [LARGE SCALE GENOMIC DNA]</scope>
    <source>
        <strain evidence="5">DSM 23317</strain>
    </source>
</reference>
<dbReference type="OrthoDB" id="9790247at2"/>
<keyword evidence="2" id="KW-0732">Signal</keyword>
<feature type="region of interest" description="Disordered" evidence="1">
    <location>
        <begin position="813"/>
        <end position="837"/>
    </location>
</feature>
<evidence type="ECO:0000256" key="1">
    <source>
        <dbReference type="SAM" id="MobiDB-lite"/>
    </source>
</evidence>
<name>A0A1G8K970_9GAMM</name>
<dbReference type="AlphaFoldDB" id="A0A1G8K970"/>
<gene>
    <name evidence="4" type="ORF">SAMN04488540_101295</name>
</gene>
<proteinExistence type="predicted"/>